<accession>Q7UE65</accession>
<dbReference type="InParanoid" id="Q7UE65"/>
<keyword evidence="1" id="KW-0472">Membrane</keyword>
<protein>
    <recommendedName>
        <fullName evidence="4">Transmembrane protein</fullName>
    </recommendedName>
</protein>
<dbReference type="PATRIC" id="fig|243090.15.peg.5590"/>
<evidence type="ECO:0000313" key="2">
    <source>
        <dbReference type="EMBL" id="CAD79183.1"/>
    </source>
</evidence>
<evidence type="ECO:0008006" key="4">
    <source>
        <dbReference type="Google" id="ProtNLM"/>
    </source>
</evidence>
<name>Q7UE65_RHOBA</name>
<feature type="transmembrane region" description="Helical" evidence="1">
    <location>
        <begin position="65"/>
        <end position="91"/>
    </location>
</feature>
<dbReference type="AlphaFoldDB" id="Q7UE65"/>
<keyword evidence="1" id="KW-1133">Transmembrane helix</keyword>
<feature type="transmembrane region" description="Helical" evidence="1">
    <location>
        <begin position="121"/>
        <end position="140"/>
    </location>
</feature>
<proteinExistence type="predicted"/>
<dbReference type="OrthoDB" id="290689at2"/>
<keyword evidence="1" id="KW-0812">Transmembrane</keyword>
<dbReference type="KEGG" id="rba:RB11543"/>
<feature type="transmembrane region" description="Helical" evidence="1">
    <location>
        <begin position="152"/>
        <end position="176"/>
    </location>
</feature>
<feature type="transmembrane region" description="Helical" evidence="1">
    <location>
        <begin position="97"/>
        <end position="114"/>
    </location>
</feature>
<dbReference type="EnsemblBacteria" id="CAD79183">
    <property type="protein sequence ID" value="CAD79183"/>
    <property type="gene ID" value="RB11543"/>
</dbReference>
<dbReference type="HOGENOM" id="CLU_1433439_0_0_0"/>
<dbReference type="Proteomes" id="UP000001025">
    <property type="component" value="Chromosome"/>
</dbReference>
<evidence type="ECO:0000313" key="3">
    <source>
        <dbReference type="Proteomes" id="UP000001025"/>
    </source>
</evidence>
<sequence length="189" mass="20260">MLDELEPLMLELLDEPLLLDELPEDEDDEGDEEELLDDESLLELLLEPATGGLFWRMIKSTMKTAVQIASGTMLATTIGLLAMLLVGLMSWPPARGVSGIAIGLITSTMFALLLRKKLGQPISIVASGIGAIVACFFAISTAEILPPGSLQWFFQGGLYGAAFGVPVAAILSPLALMERRRVNDDSVSN</sequence>
<keyword evidence="3" id="KW-1185">Reference proteome</keyword>
<organism evidence="2 3">
    <name type="scientific">Rhodopirellula baltica (strain DSM 10527 / NCIMB 13988 / SH1)</name>
    <dbReference type="NCBI Taxonomy" id="243090"/>
    <lineage>
        <taxon>Bacteria</taxon>
        <taxon>Pseudomonadati</taxon>
        <taxon>Planctomycetota</taxon>
        <taxon>Planctomycetia</taxon>
        <taxon>Pirellulales</taxon>
        <taxon>Pirellulaceae</taxon>
        <taxon>Rhodopirellula</taxon>
    </lineage>
</organism>
<evidence type="ECO:0000256" key="1">
    <source>
        <dbReference type="SAM" id="Phobius"/>
    </source>
</evidence>
<gene>
    <name evidence="2" type="ordered locus">RB11543</name>
</gene>
<dbReference type="EMBL" id="BX294153">
    <property type="protein sequence ID" value="CAD79183.1"/>
    <property type="molecule type" value="Genomic_DNA"/>
</dbReference>
<reference evidence="2 3" key="1">
    <citation type="journal article" date="2003" name="Proc. Natl. Acad. Sci. U.S.A.">
        <title>Complete genome sequence of the marine planctomycete Pirellula sp. strain 1.</title>
        <authorList>
            <person name="Gloeckner F.O."/>
            <person name="Kube M."/>
            <person name="Bauer M."/>
            <person name="Teeling H."/>
            <person name="Lombardot T."/>
            <person name="Ludwig W."/>
            <person name="Gade D."/>
            <person name="Beck A."/>
            <person name="Borzym K."/>
            <person name="Heitmann K."/>
            <person name="Rabus R."/>
            <person name="Schlesner H."/>
            <person name="Amann R."/>
            <person name="Reinhardt R."/>
        </authorList>
    </citation>
    <scope>NUCLEOTIDE SEQUENCE [LARGE SCALE GENOMIC DNA]</scope>
    <source>
        <strain evidence="3">DSM 10527 / NCIMB 13988 / SH1</strain>
    </source>
</reference>